<dbReference type="GO" id="GO:0016740">
    <property type="term" value="F:transferase activity"/>
    <property type="evidence" value="ECO:0007669"/>
    <property type="project" value="UniProtKB-KW"/>
</dbReference>
<protein>
    <submittedName>
        <fullName evidence="3">Glycosyl transferase family 2</fullName>
    </submittedName>
</protein>
<dbReference type="Pfam" id="PF00535">
    <property type="entry name" value="Glycos_transf_2"/>
    <property type="match status" value="1"/>
</dbReference>
<dbReference type="InterPro" id="IPR001173">
    <property type="entry name" value="Glyco_trans_2-like"/>
</dbReference>
<comment type="similarity">
    <text evidence="1">Belongs to the glycosyltransferase 2 family.</text>
</comment>
<sequence>MGSTEGRVLVIVPAWNEARSVGPTVREIRASDPSFDVAVIDDGSTDDTAAQARAAGATVLTLPFNLGVGGAMRTGFTYAQRRGYARAIQVDADGQHNPADIARVLQGLEHADISIGARFADVGDYQVRGPRRWAMIVLARVVSGVAKTRLTDVTSGFRAANARAIDQYVKYYPAEYLGDTLDSLVAACHAGLTVTQVPVAMRPRAHGTPSQGPIGASMYLLRSVFALALAITRRPSPTRGRPVGEAAA</sequence>
<proteinExistence type="inferred from homology"/>
<dbReference type="CDD" id="cd04179">
    <property type="entry name" value="DPM_DPG-synthase_like"/>
    <property type="match status" value="1"/>
</dbReference>
<dbReference type="RefSeq" id="WP_101306717.1">
    <property type="nucleotide sequence ID" value="NZ_CP025299.1"/>
</dbReference>
<dbReference type="KEGG" id="mhos:CXR34_13775"/>
<dbReference type="EMBL" id="CP025299">
    <property type="protein sequence ID" value="AUG30416.1"/>
    <property type="molecule type" value="Genomic_DNA"/>
</dbReference>
<evidence type="ECO:0000313" key="3">
    <source>
        <dbReference type="EMBL" id="AUG30416.1"/>
    </source>
</evidence>
<dbReference type="Gene3D" id="3.90.550.10">
    <property type="entry name" value="Spore Coat Polysaccharide Biosynthesis Protein SpsA, Chain A"/>
    <property type="match status" value="1"/>
</dbReference>
<name>A0A2K9DT11_9MICO</name>
<gene>
    <name evidence="3" type="ORF">CXR34_13775</name>
</gene>
<keyword evidence="3" id="KW-0808">Transferase</keyword>
<reference evidence="3 4" key="1">
    <citation type="submission" date="2017-12" db="EMBL/GenBank/DDBJ databases">
        <title>Isolation and characterization of estrogens degradatiion strain Microbacterium hominis SJTG1.</title>
        <authorList>
            <person name="Xiong W."/>
            <person name="Yin C."/>
            <person name="Zheng D."/>
            <person name="Liang R."/>
        </authorList>
    </citation>
    <scope>NUCLEOTIDE SEQUENCE [LARGE SCALE GENOMIC DNA]</scope>
    <source>
        <strain evidence="3 4">SJTG1</strain>
    </source>
</reference>
<dbReference type="SUPFAM" id="SSF53448">
    <property type="entry name" value="Nucleotide-diphospho-sugar transferases"/>
    <property type="match status" value="1"/>
</dbReference>
<dbReference type="InterPro" id="IPR050256">
    <property type="entry name" value="Glycosyltransferase_2"/>
</dbReference>
<dbReference type="InterPro" id="IPR029044">
    <property type="entry name" value="Nucleotide-diphossugar_trans"/>
</dbReference>
<evidence type="ECO:0000313" key="4">
    <source>
        <dbReference type="Proteomes" id="UP000233276"/>
    </source>
</evidence>
<dbReference type="AlphaFoldDB" id="A0A2K9DT11"/>
<feature type="domain" description="Glycosyltransferase 2-like" evidence="2">
    <location>
        <begin position="10"/>
        <end position="164"/>
    </location>
</feature>
<dbReference type="PANTHER" id="PTHR48090">
    <property type="entry name" value="UNDECAPRENYL-PHOSPHATE 4-DEOXY-4-FORMAMIDO-L-ARABINOSE TRANSFERASE-RELATED"/>
    <property type="match status" value="1"/>
</dbReference>
<evidence type="ECO:0000259" key="2">
    <source>
        <dbReference type="Pfam" id="PF00535"/>
    </source>
</evidence>
<organism evidence="3 4">
    <name type="scientific">Microbacterium hominis</name>
    <dbReference type="NCBI Taxonomy" id="162426"/>
    <lineage>
        <taxon>Bacteria</taxon>
        <taxon>Bacillati</taxon>
        <taxon>Actinomycetota</taxon>
        <taxon>Actinomycetes</taxon>
        <taxon>Micrococcales</taxon>
        <taxon>Microbacteriaceae</taxon>
        <taxon>Microbacterium</taxon>
    </lineage>
</organism>
<accession>A0A2K9DT11</accession>
<dbReference type="PANTHER" id="PTHR48090:SF7">
    <property type="entry name" value="RFBJ PROTEIN"/>
    <property type="match status" value="1"/>
</dbReference>
<evidence type="ECO:0000256" key="1">
    <source>
        <dbReference type="ARBA" id="ARBA00006739"/>
    </source>
</evidence>
<dbReference type="Proteomes" id="UP000233276">
    <property type="component" value="Chromosome"/>
</dbReference>